<feature type="region of interest" description="Disordered" evidence="1">
    <location>
        <begin position="94"/>
        <end position="115"/>
    </location>
</feature>
<protein>
    <submittedName>
        <fullName evidence="2">Uncharacterized protein</fullName>
    </submittedName>
</protein>
<gene>
    <name evidence="2" type="ORF">Fot_15587</name>
</gene>
<proteinExistence type="predicted"/>
<name>A0ABD1W9L9_9LAMI</name>
<evidence type="ECO:0000313" key="3">
    <source>
        <dbReference type="Proteomes" id="UP001604277"/>
    </source>
</evidence>
<feature type="region of interest" description="Disordered" evidence="1">
    <location>
        <begin position="1"/>
        <end position="42"/>
    </location>
</feature>
<feature type="compositionally biased region" description="Basic residues" evidence="1">
    <location>
        <begin position="94"/>
        <end position="107"/>
    </location>
</feature>
<sequence length="115" mass="13265">MAPSRSNNSKTKLKNKYRRNLSSQKKISRGSQARKKTQKKKKFNLLLKTSVIKPTDNERSMPNTADLYGDRDGQRVEDSDDDFLSHCNIRSSRLKMGNKHVTSSRHRKSDDVLTK</sequence>
<organism evidence="2 3">
    <name type="scientific">Forsythia ovata</name>
    <dbReference type="NCBI Taxonomy" id="205694"/>
    <lineage>
        <taxon>Eukaryota</taxon>
        <taxon>Viridiplantae</taxon>
        <taxon>Streptophyta</taxon>
        <taxon>Embryophyta</taxon>
        <taxon>Tracheophyta</taxon>
        <taxon>Spermatophyta</taxon>
        <taxon>Magnoliopsida</taxon>
        <taxon>eudicotyledons</taxon>
        <taxon>Gunneridae</taxon>
        <taxon>Pentapetalae</taxon>
        <taxon>asterids</taxon>
        <taxon>lamiids</taxon>
        <taxon>Lamiales</taxon>
        <taxon>Oleaceae</taxon>
        <taxon>Forsythieae</taxon>
        <taxon>Forsythia</taxon>
    </lineage>
</organism>
<evidence type="ECO:0000313" key="2">
    <source>
        <dbReference type="EMBL" id="KAL2546354.1"/>
    </source>
</evidence>
<reference evidence="3" key="1">
    <citation type="submission" date="2024-07" db="EMBL/GenBank/DDBJ databases">
        <title>Two chromosome-level genome assemblies of Korean endemic species Abeliophyllum distichum and Forsythia ovata (Oleaceae).</title>
        <authorList>
            <person name="Jang H."/>
        </authorList>
    </citation>
    <scope>NUCLEOTIDE SEQUENCE [LARGE SCALE GENOMIC DNA]</scope>
</reference>
<feature type="compositionally biased region" description="Basic residues" evidence="1">
    <location>
        <begin position="26"/>
        <end position="42"/>
    </location>
</feature>
<feature type="compositionally biased region" description="Basic and acidic residues" evidence="1">
    <location>
        <begin position="68"/>
        <end position="77"/>
    </location>
</feature>
<keyword evidence="3" id="KW-1185">Reference proteome</keyword>
<feature type="compositionally biased region" description="Polar residues" evidence="1">
    <location>
        <begin position="1"/>
        <end position="10"/>
    </location>
</feature>
<feature type="region of interest" description="Disordered" evidence="1">
    <location>
        <begin position="55"/>
        <end position="81"/>
    </location>
</feature>
<dbReference type="AlphaFoldDB" id="A0ABD1W9L9"/>
<dbReference type="Proteomes" id="UP001604277">
    <property type="component" value="Unassembled WGS sequence"/>
</dbReference>
<comment type="caution">
    <text evidence="2">The sequence shown here is derived from an EMBL/GenBank/DDBJ whole genome shotgun (WGS) entry which is preliminary data.</text>
</comment>
<accession>A0ABD1W9L9</accession>
<evidence type="ECO:0000256" key="1">
    <source>
        <dbReference type="SAM" id="MobiDB-lite"/>
    </source>
</evidence>
<dbReference type="EMBL" id="JBFOLJ010000004">
    <property type="protein sequence ID" value="KAL2546354.1"/>
    <property type="molecule type" value="Genomic_DNA"/>
</dbReference>